<dbReference type="GeneID" id="84233796"/>
<keyword evidence="2" id="KW-1185">Reference proteome</keyword>
<proteinExistence type="predicted"/>
<gene>
    <name evidence="1" type="ORF">RE474_13725</name>
</gene>
<dbReference type="AlphaFoldDB" id="A0AA51YLP1"/>
<protein>
    <submittedName>
        <fullName evidence="1">Uncharacterized protein</fullName>
    </submittedName>
</protein>
<dbReference type="EMBL" id="CP133592">
    <property type="protein sequence ID" value="WMW25122.1"/>
    <property type="molecule type" value="Genomic_DNA"/>
</dbReference>
<reference evidence="1 2" key="1">
    <citation type="submission" date="2023-08" db="EMBL/GenBank/DDBJ databases">
        <title>Methanolobus mangrovi sp. nov. and Methanolobus sediminis sp. nov, two novel methylotrophic methanogens isolated from mangrove sediments in China.</title>
        <authorList>
            <person name="Zhou J."/>
        </authorList>
    </citation>
    <scope>NUCLEOTIDE SEQUENCE [LARGE SCALE GENOMIC DNA]</scope>
    <source>
        <strain evidence="1 2">FTZ6</strain>
    </source>
</reference>
<sequence length="58" mass="6166">MSRAFKLPKRSIRAALALLLVLASIGFTAFQIPCSEILTLTGSVVAYYFATGEQDAGS</sequence>
<evidence type="ECO:0000313" key="2">
    <source>
        <dbReference type="Proteomes" id="UP001182908"/>
    </source>
</evidence>
<dbReference type="KEGG" id="mseb:RE474_13725"/>
<dbReference type="RefSeq" id="WP_309310930.1">
    <property type="nucleotide sequence ID" value="NZ_CP133592.1"/>
</dbReference>
<dbReference type="Proteomes" id="UP001182908">
    <property type="component" value="Chromosome"/>
</dbReference>
<name>A0AA51YLP1_9EURY</name>
<evidence type="ECO:0000313" key="1">
    <source>
        <dbReference type="EMBL" id="WMW25122.1"/>
    </source>
</evidence>
<accession>A0AA51YLP1</accession>
<organism evidence="1 2">
    <name type="scientific">Methanolobus sediminis</name>
    <dbReference type="NCBI Taxonomy" id="3072978"/>
    <lineage>
        <taxon>Archaea</taxon>
        <taxon>Methanobacteriati</taxon>
        <taxon>Methanobacteriota</taxon>
        <taxon>Stenosarchaea group</taxon>
        <taxon>Methanomicrobia</taxon>
        <taxon>Methanosarcinales</taxon>
        <taxon>Methanosarcinaceae</taxon>
        <taxon>Methanolobus</taxon>
    </lineage>
</organism>